<feature type="compositionally biased region" description="Basic and acidic residues" evidence="7">
    <location>
        <begin position="1223"/>
        <end position="1245"/>
    </location>
</feature>
<proteinExistence type="predicted"/>
<evidence type="ECO:0000256" key="2">
    <source>
        <dbReference type="ARBA" id="ARBA00004574"/>
    </source>
</evidence>
<evidence type="ECO:0000256" key="1">
    <source>
        <dbReference type="ARBA" id="ARBA00004123"/>
    </source>
</evidence>
<dbReference type="Pfam" id="PF12231">
    <property type="entry name" value="Rif1_N"/>
    <property type="match status" value="1"/>
</dbReference>
<evidence type="ECO:0000256" key="5">
    <source>
        <dbReference type="ARBA" id="ARBA00023242"/>
    </source>
</evidence>
<feature type="region of interest" description="Disordered" evidence="7">
    <location>
        <begin position="1214"/>
        <end position="1340"/>
    </location>
</feature>
<sequence length="1779" mass="197609">MVSLSNSKFQSLSIRPPTPPKDLEDSDKDADEVLDFLSDPFGAEPPVAKVAVTKPLLNTPEQSPSSDGGVLSGSASRKKRVNFHPQPCTIRADGLAPQSFTPLHSSPLRPLPQTRVSKPLKSILKPSDAASTPPPADQGAPAHKYKSFAEMLESIMKQLASGRRPSSIDAYHSLHRTMQAYEKIPDMQALLDKMGLLTQFIRRDVQAVSINGNGLDSQLISQALKLLMTLVRLPELRTAMDDDFCNFIIDRIIHVASDETMPKIIINTHLAMLMQQTFRPKTMTPARAEKILDVLDTIHDRVPGSSVQAYRIRIYRKLIQQRPEVMTKHAERWFRYTLRALLNTQKDIHQSALDTVVLAAKAIGTERHVNKAVLAILNRPKADGDTCGKVVAKTLEKMLELDNSDNATMVPQIWASITALLLGSLNKTEFPAMADWLMVFQNCCNSANDSVKIHANVAFGFLIYAVNYKGREDALKTWSKMLISVPQYQLQRRGQLKKSERDAITSGYLTLLYYSFGPPQVSHQQLDRCWTEYVANFWTPLVHNSSPMHALVACRIVSALFNGTRRPFDPQRALELRPQAMIQREELPVLDAKWVRKSLPTILRFVETLLDVAPWTMEDCKDEPAKNMWLSLLHSLKAAGSQEVMASTESKDAMAYIVNLLRRVWDRHTAQLALSQEKEDSWADKFCFLLETIVEKLGPLQFSDKCLTRNGQDEFEVASTPSHRSRQQGPRTSPLLYFIDLLVNQSEGRLSDHVRLRALKLLIEPCYESQNTRLSRLEFLRDCAAVVDSSSHAIVPSTFWAQTAALVKACIEERSSDSSGGSRPLGKEYEVVVDILRLSSTHLLEQTLGREVLASFVDTVRKEAGEGGLVLAVIERVSENVFKRIPAEEYIACLPWLSVLLQNLPSMIVRRTVEQGRQKLWPSSATSGRNPDFDPYNYFYDAVTSIGSVAYHEQDSKGVDIVREFLAALTNSIKRCPIALLAVYVRKVQAAIRFWVEDPERKLQKKDHQSKELHAQVILLWKEVCAAIERLPNKDSQILLRLEPLLTAGFVSRRRGLVNMSIATWNATFGKEETLRYPSQLEQALWRLRNRVELSLPSLQIQDENVVDEPSFYESDDSVEEPKQQMKSPRVKESPFKVVKASRQSRSPAMGNASNRRTPTRRTPRVRLRHDNSQIQFEPISSSPSNPFVQDFQILTERQIEMVERQMDTTNLFANISSASSPRRNDTETSVHSPMELHSDARGADELPTEPSRTPLRTLPSLGPMDVFVGSSPTPQARSRTQEVVSDRTSVATPTAVRIARLDDDAEPGSSPPRYEKDAKPEAQPIPSNDGSDDVVGDSFDYRQPEQYFSVSLEEGTTVDDTVVLEAAASGEEVDEDMFGTEIEASDMLGSAIDLQLTAQIDADMQAYMQAASKKSEEVPQKAAAAPNVASLPGANDQAAENDMVVQDTQNEMPTRVGDSAQDAETSSTSRIGDSFSSHAAEMESPQVRKLRSSSRLSASPSASRPNSATKRSSAGRGPGRPKKNKSRGPETETGNSPAPSEKGPDEDGIYPMIVVASPRERLVTNKKRKSSLAHPESEVVVPETSRRRGVRRSVSLLSQVETHSEDVVVEDTPAPKRARQSLGQDVSSVKSTPKGSQVKRLSHIQVTPKRSSDIGSSVRGSSVAADETAPQAAGELVQGEPTVGEQNAEVAQQPPTDHGAAGEPQQSQASVSTPSRSFAERVILTPRSIINQLRSLKDALFRSSQLVLGRQEEREIDDALFEIRREVHQAGRRGEGNQ</sequence>
<feature type="region of interest" description="Disordered" evidence="7">
    <location>
        <begin position="1410"/>
        <end position="1717"/>
    </location>
</feature>
<evidence type="ECO:0000313" key="10">
    <source>
        <dbReference type="Proteomes" id="UP000799291"/>
    </source>
</evidence>
<feature type="region of interest" description="Disordered" evidence="7">
    <location>
        <begin position="1"/>
        <end position="32"/>
    </location>
</feature>
<dbReference type="GO" id="GO:0140445">
    <property type="term" value="C:chromosome, telomeric repeat region"/>
    <property type="evidence" value="ECO:0007669"/>
    <property type="project" value="TreeGrafter"/>
</dbReference>
<comment type="subcellular location">
    <subcellularLocation>
        <location evidence="2">Chromosome</location>
        <location evidence="2">Telomere</location>
    </subcellularLocation>
    <subcellularLocation>
        <location evidence="1">Nucleus</location>
    </subcellularLocation>
</comment>
<dbReference type="InterPro" id="IPR022031">
    <property type="entry name" value="Rif1_N"/>
</dbReference>
<accession>A0A6G1JI15</accession>
<dbReference type="EMBL" id="MU005571">
    <property type="protein sequence ID" value="KAF2689815.1"/>
    <property type="molecule type" value="Genomic_DNA"/>
</dbReference>
<feature type="compositionally biased region" description="Low complexity" evidence="7">
    <location>
        <begin position="1494"/>
        <end position="1509"/>
    </location>
</feature>
<feature type="compositionally biased region" description="Low complexity" evidence="7">
    <location>
        <begin position="1654"/>
        <end position="1664"/>
    </location>
</feature>
<keyword evidence="4" id="KW-0779">Telomere</keyword>
<keyword evidence="3" id="KW-0158">Chromosome</keyword>
<evidence type="ECO:0000313" key="9">
    <source>
        <dbReference type="EMBL" id="KAF2689815.1"/>
    </source>
</evidence>
<evidence type="ECO:0000256" key="4">
    <source>
        <dbReference type="ARBA" id="ARBA00022895"/>
    </source>
</evidence>
<dbReference type="SUPFAM" id="SSF48371">
    <property type="entry name" value="ARM repeat"/>
    <property type="match status" value="1"/>
</dbReference>
<feature type="compositionally biased region" description="Polar residues" evidence="7">
    <location>
        <begin position="1622"/>
        <end position="1636"/>
    </location>
</feature>
<protein>
    <recommendedName>
        <fullName evidence="8">Telomere-associated protein Rif1 N-terminal domain-containing protein</fullName>
    </recommendedName>
</protein>
<feature type="compositionally biased region" description="Basic and acidic residues" evidence="7">
    <location>
        <begin position="1120"/>
        <end position="1135"/>
    </location>
</feature>
<dbReference type="Proteomes" id="UP000799291">
    <property type="component" value="Unassembled WGS sequence"/>
</dbReference>
<feature type="domain" description="Telomere-associated protein Rif1 N-terminal" evidence="8">
    <location>
        <begin position="159"/>
        <end position="534"/>
    </location>
</feature>
<feature type="compositionally biased region" description="Polar residues" evidence="7">
    <location>
        <begin position="1"/>
        <end position="13"/>
    </location>
</feature>
<evidence type="ECO:0000256" key="7">
    <source>
        <dbReference type="SAM" id="MobiDB-lite"/>
    </source>
</evidence>
<dbReference type="PANTHER" id="PTHR22928:SF3">
    <property type="entry name" value="TELOMERE-ASSOCIATED PROTEIN RIF1"/>
    <property type="match status" value="1"/>
</dbReference>
<feature type="compositionally biased region" description="Polar residues" evidence="7">
    <location>
        <begin position="1463"/>
        <end position="1478"/>
    </location>
</feature>
<evidence type="ECO:0000259" key="8">
    <source>
        <dbReference type="Pfam" id="PF12231"/>
    </source>
</evidence>
<evidence type="ECO:0000256" key="3">
    <source>
        <dbReference type="ARBA" id="ARBA00022454"/>
    </source>
</evidence>
<dbReference type="GO" id="GO:0000723">
    <property type="term" value="P:telomere maintenance"/>
    <property type="evidence" value="ECO:0007669"/>
    <property type="project" value="TreeGrafter"/>
</dbReference>
<dbReference type="GO" id="GO:0005634">
    <property type="term" value="C:nucleus"/>
    <property type="evidence" value="ECO:0007669"/>
    <property type="project" value="UniProtKB-SubCell"/>
</dbReference>
<name>A0A6G1JI15_9PLEO</name>
<dbReference type="InterPro" id="IPR016024">
    <property type="entry name" value="ARM-type_fold"/>
</dbReference>
<reference evidence="9" key="1">
    <citation type="journal article" date="2020" name="Stud. Mycol.">
        <title>101 Dothideomycetes genomes: a test case for predicting lifestyles and emergence of pathogens.</title>
        <authorList>
            <person name="Haridas S."/>
            <person name="Albert R."/>
            <person name="Binder M."/>
            <person name="Bloem J."/>
            <person name="Labutti K."/>
            <person name="Salamov A."/>
            <person name="Andreopoulos B."/>
            <person name="Baker S."/>
            <person name="Barry K."/>
            <person name="Bills G."/>
            <person name="Bluhm B."/>
            <person name="Cannon C."/>
            <person name="Castanera R."/>
            <person name="Culley D."/>
            <person name="Daum C."/>
            <person name="Ezra D."/>
            <person name="Gonzalez J."/>
            <person name="Henrissat B."/>
            <person name="Kuo A."/>
            <person name="Liang C."/>
            <person name="Lipzen A."/>
            <person name="Lutzoni F."/>
            <person name="Magnuson J."/>
            <person name="Mondo S."/>
            <person name="Nolan M."/>
            <person name="Ohm R."/>
            <person name="Pangilinan J."/>
            <person name="Park H.-J."/>
            <person name="Ramirez L."/>
            <person name="Alfaro M."/>
            <person name="Sun H."/>
            <person name="Tritt A."/>
            <person name="Yoshinaga Y."/>
            <person name="Zwiers L.-H."/>
            <person name="Turgeon B."/>
            <person name="Goodwin S."/>
            <person name="Spatafora J."/>
            <person name="Crous P."/>
            <person name="Grigoriev I."/>
        </authorList>
    </citation>
    <scope>NUCLEOTIDE SEQUENCE</scope>
    <source>
        <strain evidence="9">CBS 122367</strain>
    </source>
</reference>
<feature type="compositionally biased region" description="Polar residues" evidence="7">
    <location>
        <begin position="1142"/>
        <end position="1155"/>
    </location>
</feature>
<evidence type="ECO:0000256" key="6">
    <source>
        <dbReference type="ARBA" id="ARBA00023306"/>
    </source>
</evidence>
<dbReference type="OrthoDB" id="5399929at2759"/>
<keyword evidence="10" id="KW-1185">Reference proteome</keyword>
<keyword evidence="6" id="KW-0131">Cell cycle</keyword>
<gene>
    <name evidence="9" type="ORF">K458DRAFT_327750</name>
</gene>
<feature type="compositionally biased region" description="Polar residues" evidence="7">
    <location>
        <begin position="1705"/>
        <end position="1717"/>
    </location>
</feature>
<dbReference type="PANTHER" id="PTHR22928">
    <property type="entry name" value="TELOMERE-ASSOCIATED PROTEIN RIF1"/>
    <property type="match status" value="1"/>
</dbReference>
<feature type="region of interest" description="Disordered" evidence="7">
    <location>
        <begin position="52"/>
        <end position="77"/>
    </location>
</feature>
<feature type="region of interest" description="Disordered" evidence="7">
    <location>
        <begin position="94"/>
        <end position="114"/>
    </location>
</feature>
<feature type="region of interest" description="Disordered" evidence="7">
    <location>
        <begin position="1113"/>
        <end position="1166"/>
    </location>
</feature>
<organism evidence="9 10">
    <name type="scientific">Lentithecium fluviatile CBS 122367</name>
    <dbReference type="NCBI Taxonomy" id="1168545"/>
    <lineage>
        <taxon>Eukaryota</taxon>
        <taxon>Fungi</taxon>
        <taxon>Dikarya</taxon>
        <taxon>Ascomycota</taxon>
        <taxon>Pezizomycotina</taxon>
        <taxon>Dothideomycetes</taxon>
        <taxon>Pleosporomycetidae</taxon>
        <taxon>Pleosporales</taxon>
        <taxon>Massarineae</taxon>
        <taxon>Lentitheciaceae</taxon>
        <taxon>Lentithecium</taxon>
    </lineage>
</organism>
<keyword evidence="5" id="KW-0539">Nucleus</keyword>
<feature type="compositionally biased region" description="Polar residues" evidence="7">
    <location>
        <begin position="1271"/>
        <end position="1293"/>
    </location>
</feature>